<evidence type="ECO:0000313" key="10">
    <source>
        <dbReference type="EMBL" id="NMO97427.1"/>
    </source>
</evidence>
<dbReference type="GO" id="GO:0005886">
    <property type="term" value="C:plasma membrane"/>
    <property type="evidence" value="ECO:0007669"/>
    <property type="project" value="UniProtKB-SubCell"/>
</dbReference>
<keyword evidence="2" id="KW-1003">Cell membrane</keyword>
<dbReference type="InterPro" id="IPR003660">
    <property type="entry name" value="HAMP_dom"/>
</dbReference>
<keyword evidence="3 7" id="KW-0472">Membrane</keyword>
<dbReference type="AlphaFoldDB" id="A0A848M8P8"/>
<reference evidence="10 11" key="1">
    <citation type="submission" date="2020-04" db="EMBL/GenBank/DDBJ databases">
        <title>Paenibacillus algicola sp. nov., a novel marine bacterium producing alginate lyase.</title>
        <authorList>
            <person name="Huang H."/>
        </authorList>
    </citation>
    <scope>NUCLEOTIDE SEQUENCE [LARGE SCALE GENOMIC DNA]</scope>
    <source>
        <strain evidence="10 11">L7-75</strain>
    </source>
</reference>
<dbReference type="PANTHER" id="PTHR32089:SF112">
    <property type="entry name" value="LYSOZYME-LIKE PROTEIN-RELATED"/>
    <property type="match status" value="1"/>
</dbReference>
<evidence type="ECO:0000256" key="5">
    <source>
        <dbReference type="ARBA" id="ARBA00029447"/>
    </source>
</evidence>
<keyword evidence="11" id="KW-1185">Reference proteome</keyword>
<dbReference type="SMART" id="SM00304">
    <property type="entry name" value="HAMP"/>
    <property type="match status" value="1"/>
</dbReference>
<evidence type="ECO:0000259" key="8">
    <source>
        <dbReference type="PROSITE" id="PS50111"/>
    </source>
</evidence>
<comment type="subcellular location">
    <subcellularLocation>
        <location evidence="1">Cell membrane</location>
    </subcellularLocation>
</comment>
<dbReference type="EMBL" id="JABBPN010000018">
    <property type="protein sequence ID" value="NMO97427.1"/>
    <property type="molecule type" value="Genomic_DNA"/>
</dbReference>
<keyword evidence="4 6" id="KW-0807">Transducer</keyword>
<gene>
    <name evidence="10" type="ORF">HII30_16800</name>
</gene>
<evidence type="ECO:0000256" key="7">
    <source>
        <dbReference type="SAM" id="Phobius"/>
    </source>
</evidence>
<dbReference type="Pfam" id="PF00672">
    <property type="entry name" value="HAMP"/>
    <property type="match status" value="1"/>
</dbReference>
<dbReference type="PROSITE" id="PS50111">
    <property type="entry name" value="CHEMOTAXIS_TRANSDUC_2"/>
    <property type="match status" value="1"/>
</dbReference>
<feature type="domain" description="HAMP" evidence="9">
    <location>
        <begin position="320"/>
        <end position="372"/>
    </location>
</feature>
<evidence type="ECO:0000256" key="2">
    <source>
        <dbReference type="ARBA" id="ARBA00022475"/>
    </source>
</evidence>
<dbReference type="SUPFAM" id="SSF58104">
    <property type="entry name" value="Methyl-accepting chemotaxis protein (MCP) signaling domain"/>
    <property type="match status" value="1"/>
</dbReference>
<dbReference type="Gene3D" id="3.30.450.20">
    <property type="entry name" value="PAS domain"/>
    <property type="match status" value="1"/>
</dbReference>
<evidence type="ECO:0000256" key="4">
    <source>
        <dbReference type="ARBA" id="ARBA00023224"/>
    </source>
</evidence>
<protein>
    <submittedName>
        <fullName evidence="10">Methyl-accepting chemotaxis protein</fullName>
    </submittedName>
</protein>
<evidence type="ECO:0000256" key="3">
    <source>
        <dbReference type="ARBA" id="ARBA00023136"/>
    </source>
</evidence>
<evidence type="ECO:0000259" key="9">
    <source>
        <dbReference type="PROSITE" id="PS50885"/>
    </source>
</evidence>
<feature type="transmembrane region" description="Helical" evidence="7">
    <location>
        <begin position="296"/>
        <end position="317"/>
    </location>
</feature>
<comment type="similarity">
    <text evidence="5">Belongs to the methyl-accepting chemotaxis (MCP) protein family.</text>
</comment>
<feature type="domain" description="Methyl-accepting transducer" evidence="8">
    <location>
        <begin position="391"/>
        <end position="641"/>
    </location>
</feature>
<dbReference type="PROSITE" id="PS50885">
    <property type="entry name" value="HAMP"/>
    <property type="match status" value="1"/>
</dbReference>
<dbReference type="CDD" id="cd06225">
    <property type="entry name" value="HAMP"/>
    <property type="match status" value="1"/>
</dbReference>
<keyword evidence="7" id="KW-0812">Transmembrane</keyword>
<dbReference type="PANTHER" id="PTHR32089">
    <property type="entry name" value="METHYL-ACCEPTING CHEMOTAXIS PROTEIN MCPB"/>
    <property type="match status" value="1"/>
</dbReference>
<dbReference type="Pfam" id="PF00015">
    <property type="entry name" value="MCPsignal"/>
    <property type="match status" value="1"/>
</dbReference>
<dbReference type="GO" id="GO:0007165">
    <property type="term" value="P:signal transduction"/>
    <property type="evidence" value="ECO:0007669"/>
    <property type="project" value="UniProtKB-KW"/>
</dbReference>
<name>A0A848M8P8_PAELE</name>
<dbReference type="SMART" id="SM00283">
    <property type="entry name" value="MA"/>
    <property type="match status" value="1"/>
</dbReference>
<dbReference type="Proteomes" id="UP000565468">
    <property type="component" value="Unassembled WGS sequence"/>
</dbReference>
<proteinExistence type="inferred from homology"/>
<comment type="caution">
    <text evidence="10">The sequence shown here is derived from an EMBL/GenBank/DDBJ whole genome shotgun (WGS) entry which is preliminary data.</text>
</comment>
<evidence type="ECO:0000256" key="6">
    <source>
        <dbReference type="PROSITE-ProRule" id="PRU00284"/>
    </source>
</evidence>
<dbReference type="Gene3D" id="1.10.287.950">
    <property type="entry name" value="Methyl-accepting chemotaxis protein"/>
    <property type="match status" value="1"/>
</dbReference>
<accession>A0A848M8P8</accession>
<organism evidence="10 11">
    <name type="scientific">Paenibacillus lemnae</name>
    <dbReference type="NCBI Taxonomy" id="1330551"/>
    <lineage>
        <taxon>Bacteria</taxon>
        <taxon>Bacillati</taxon>
        <taxon>Bacillota</taxon>
        <taxon>Bacilli</taxon>
        <taxon>Bacillales</taxon>
        <taxon>Paenibacillaceae</taxon>
        <taxon>Paenibacillus</taxon>
    </lineage>
</organism>
<sequence>MDMKRLQFKSVGMKLFVVFFAAIVLLSSVLGWISYSVSRDTVLEQVSEATLGQVAQAGDKIDFLFAQYEGLSKQLAVDTLLREDLVTVSNPGVGIVEKTASETRIRERLNGIVNMDNKLQGVRLVALNLGTSNSYSSVGASGTTSSEAIKTKIDQVVKANGQTVWFPSEAKGFMGNETKATISMGRLLKNLNFPQATYVLVMDVKERAIGDMLGNVQIGQNGKLRVLTAENRIVYDPDVNNLMQTSEIVVPANSGDQGTFYTEQDQMVVYQQMKTAPWLLAGYAPSGDFLQATDKLWMVTLIVVGAAILIAVLIGLYMMRDIGKPLNDICLLMEEGEQGNLQVRTSFHRQDEIGRLGKSFNRMMEQISNLADQTRLSAQQVLLTAGELAEVSRSTSQSAGEIAAAMEQISQGAGSLAVQAEQENHLADHIGTQMSRVTESNTIMQGAADDVLEVAGVGSGHMTRLVEKTEQINRVNRKIVHDAEQLKEKTSSIHKILELMNEITKQTNILSMNATIEAARAGAAGKGFMVVADEIRELAVRSKQSIGTVAAITMEIHQEVQHAVDALKNSSPMFDEQLHSVQEAQEVFGNVRQQMDGFLSEIQDSTTSIQGLLDSQKLLTDSITSGASIVQETNAATEEVASMSAEQHRVSERLVSLSGTLEKLSKQLEESLVRFRT</sequence>
<evidence type="ECO:0000256" key="1">
    <source>
        <dbReference type="ARBA" id="ARBA00004236"/>
    </source>
</evidence>
<dbReference type="Gene3D" id="1.10.8.500">
    <property type="entry name" value="HAMP domain in histidine kinase"/>
    <property type="match status" value="1"/>
</dbReference>
<keyword evidence="7" id="KW-1133">Transmembrane helix</keyword>
<dbReference type="InterPro" id="IPR004089">
    <property type="entry name" value="MCPsignal_dom"/>
</dbReference>
<evidence type="ECO:0000313" key="11">
    <source>
        <dbReference type="Proteomes" id="UP000565468"/>
    </source>
</evidence>